<dbReference type="AlphaFoldDB" id="A0A6J1CED0"/>
<evidence type="ECO:0000313" key="1">
    <source>
        <dbReference type="Proteomes" id="UP000504603"/>
    </source>
</evidence>
<dbReference type="RefSeq" id="XP_022138883.1">
    <property type="nucleotide sequence ID" value="XM_022283191.1"/>
</dbReference>
<evidence type="ECO:0000313" key="2">
    <source>
        <dbReference type="RefSeq" id="XP_022138883.1"/>
    </source>
</evidence>
<dbReference type="GeneID" id="111009954"/>
<gene>
    <name evidence="2" type="primary">LOC111009954</name>
</gene>
<proteinExistence type="predicted"/>
<protein>
    <submittedName>
        <fullName evidence="2">Uncharacterized protein LOC111009954</fullName>
    </submittedName>
</protein>
<dbReference type="Proteomes" id="UP000504603">
    <property type="component" value="Unplaced"/>
</dbReference>
<name>A0A6J1CED0_MOMCH</name>
<accession>A0A6J1CED0</accession>
<dbReference type="KEGG" id="mcha:111009954"/>
<reference evidence="2" key="1">
    <citation type="submission" date="2025-08" db="UniProtKB">
        <authorList>
            <consortium name="RefSeq"/>
        </authorList>
    </citation>
    <scope>IDENTIFICATION</scope>
    <source>
        <strain evidence="2">OHB3-1</strain>
    </source>
</reference>
<organism evidence="1 2">
    <name type="scientific">Momordica charantia</name>
    <name type="common">Bitter gourd</name>
    <name type="synonym">Balsam pear</name>
    <dbReference type="NCBI Taxonomy" id="3673"/>
    <lineage>
        <taxon>Eukaryota</taxon>
        <taxon>Viridiplantae</taxon>
        <taxon>Streptophyta</taxon>
        <taxon>Embryophyta</taxon>
        <taxon>Tracheophyta</taxon>
        <taxon>Spermatophyta</taxon>
        <taxon>Magnoliopsida</taxon>
        <taxon>eudicotyledons</taxon>
        <taxon>Gunneridae</taxon>
        <taxon>Pentapetalae</taxon>
        <taxon>rosids</taxon>
        <taxon>fabids</taxon>
        <taxon>Cucurbitales</taxon>
        <taxon>Cucurbitaceae</taxon>
        <taxon>Momordiceae</taxon>
        <taxon>Momordica</taxon>
    </lineage>
</organism>
<sequence length="133" mass="15036">MGAVWEVLSKPITKAFSAKALLKQILLSFSMKTFFISLGILLSLLLLVNVCNAAEKNVAEFQPGQDADDITKNGEAVQGEKFRFLSHHNKPHYKKPFFQQIPHPIVKKPIPHHPILKKPLPKPHFPPFFPTHP</sequence>
<keyword evidence="1" id="KW-1185">Reference proteome</keyword>